<reference evidence="2 3" key="1">
    <citation type="submission" date="2016-10" db="EMBL/GenBank/DDBJ databases">
        <authorList>
            <person name="de Groot N.N."/>
        </authorList>
    </citation>
    <scope>NUCLEOTIDE SEQUENCE [LARGE SCALE GENOMIC DNA]</scope>
    <source>
        <strain evidence="3">L7-484,KACC 16230,DSM 25025</strain>
    </source>
</reference>
<dbReference type="STRING" id="1166073.SAMN05192530_11436"/>
<dbReference type="Proteomes" id="UP000198793">
    <property type="component" value="Unassembled WGS sequence"/>
</dbReference>
<protein>
    <submittedName>
        <fullName evidence="2">Uncharacterized protein</fullName>
    </submittedName>
</protein>
<keyword evidence="3" id="KW-1185">Reference proteome</keyword>
<accession>A0A1H0MJX3</accession>
<feature type="compositionally biased region" description="Polar residues" evidence="1">
    <location>
        <begin position="292"/>
        <end position="307"/>
    </location>
</feature>
<dbReference type="AlphaFoldDB" id="A0A1H0MJX3"/>
<name>A0A1H0MJX3_9HYPH</name>
<dbReference type="EMBL" id="FNIT01000014">
    <property type="protein sequence ID" value="SDO80712.1"/>
    <property type="molecule type" value="Genomic_DNA"/>
</dbReference>
<proteinExistence type="predicted"/>
<gene>
    <name evidence="2" type="ORF">SAMN05192530_11436</name>
</gene>
<evidence type="ECO:0000313" key="2">
    <source>
        <dbReference type="EMBL" id="SDO80712.1"/>
    </source>
</evidence>
<sequence>MSTICRQVSNNIPEGLHVVYHTVSWQCPRRGRATLIRVRRTVPERRPAARQGKSMMITDAQQQAPTSLPGPGPAVRTRCRLADAELRRRTLEGSHLPSVEQLLRGFPFASGEIAKDSAEFARELLAWCAALEDPSVAERIRPALVGLLDGPTPRAVQGLADAVGPDAGTQHPELLGAFLRCRVYLAHLGSEKAALAVALDAVRIAYFQDWEAEGDGTDVVWQSLGWLLRTAYLRASRQAGGNVEPGGIATAVVQRNATEFEARIRRCVAETSPLPEPATSTSGRQFVETETRSTLLSPNGIVQSRGSSIRRGD</sequence>
<organism evidence="2 3">
    <name type="scientific">Aureimonas jatrophae</name>
    <dbReference type="NCBI Taxonomy" id="1166073"/>
    <lineage>
        <taxon>Bacteria</taxon>
        <taxon>Pseudomonadati</taxon>
        <taxon>Pseudomonadota</taxon>
        <taxon>Alphaproteobacteria</taxon>
        <taxon>Hyphomicrobiales</taxon>
        <taxon>Aurantimonadaceae</taxon>
        <taxon>Aureimonas</taxon>
    </lineage>
</organism>
<evidence type="ECO:0000313" key="3">
    <source>
        <dbReference type="Proteomes" id="UP000198793"/>
    </source>
</evidence>
<evidence type="ECO:0000256" key="1">
    <source>
        <dbReference type="SAM" id="MobiDB-lite"/>
    </source>
</evidence>
<feature type="region of interest" description="Disordered" evidence="1">
    <location>
        <begin position="271"/>
        <end position="313"/>
    </location>
</feature>